<evidence type="ECO:0000256" key="3">
    <source>
        <dbReference type="PROSITE-ProRule" id="PRU00339"/>
    </source>
</evidence>
<dbReference type="InterPro" id="IPR051722">
    <property type="entry name" value="Endocytosis_PI4K-reg_protein"/>
</dbReference>
<dbReference type="Proteomes" id="UP000085678">
    <property type="component" value="Unplaced"/>
</dbReference>
<evidence type="ECO:0000256" key="2">
    <source>
        <dbReference type="ARBA" id="ARBA00038251"/>
    </source>
</evidence>
<feature type="domain" description="Tetratricopeptide repeat protein 7 N-terminal" evidence="4">
    <location>
        <begin position="1"/>
        <end position="376"/>
    </location>
</feature>
<dbReference type="KEGG" id="lak:106152476"/>
<accession>A0A1S3H7R7</accession>
<dbReference type="InterPro" id="IPR011990">
    <property type="entry name" value="TPR-like_helical_dom_sf"/>
</dbReference>
<dbReference type="SUPFAM" id="SSF48452">
    <property type="entry name" value="TPR-like"/>
    <property type="match status" value="2"/>
</dbReference>
<dbReference type="FunCoup" id="A0A1S3H7R7">
    <property type="interactions" value="517"/>
</dbReference>
<evidence type="ECO:0000256" key="1">
    <source>
        <dbReference type="ARBA" id="ARBA00002550"/>
    </source>
</evidence>
<sequence length="833" mass="92991">MAAKTKVARLESELERARGEANWSKAFELATQLSNRSPGFETLTKFLMGEKQLEEYSAVSKTDDQSIAKAKEDLSEVENHLKEAIKGFHLRPELKKEAQLLLAKAYFVMAEYKKTLDCLGDLGLDTLSVQNVSTRMLKIIAEAFAIKGMCLEKLPPPTATTPLKQQEHNERIVGYYEKAGDLAIVHLQEMDKGLTQAVPSSSGSYSGSWSSTSQNGIGTILETALQKSPILYISQGKLNRGIGAFRELLTAVESRSTQSMRMTLARQLAEVLLRGVCDKTYMPPENVTGRKKLGENTLEPRRYVGSSRFRPQQRDEECLLLLIIAESLASKAAVLERSPEVQETKEHSFHNACAVYDLLTIVLVKKMQYLQLSQSLERALKFSFDEFHVWYQFALSLICAEKYPRALLVLEECAKIDPKNPLVPLMSARLCLDYMHTVDEGIEHAKQAANMGVQSYAARGHVALGIGYALKGNEVKLQTTRQELQRKALAAFNKAHLIDKNDHLALFHMALQEAILRQIPEALKHVQQALQLQTDHLHSLHLLALLLSAQKRDEEALDMINAALQEYPEDFSLLFTKSKLEEVCGSVEKALSTCKRLMLLWRDMFESTTESEQRGTGLLDRLTTDRRSLAQIQLSELSDRDSGRGSVHESMAASRVEQALSEVASSMNSSLMPKIGLHQSWTLQAQIWVHLGELYLGMDRVAEANACVTEAASILPMSHQVAYMKGKVYVHKKQYKEAKMCFESAISISPTHIKSLIGLGKLLAGQRHYTMAEKMLKDAVSIDPTSHQAWQELGKVLEAVGQFETASECLMTAVNLESASPVVPFSVIPRTFH</sequence>
<reference evidence="6" key="1">
    <citation type="submission" date="2025-08" db="UniProtKB">
        <authorList>
            <consortium name="RefSeq"/>
        </authorList>
    </citation>
    <scope>IDENTIFICATION</scope>
    <source>
        <tissue evidence="6">Gonads</tissue>
    </source>
</reference>
<comment type="function">
    <text evidence="1">Involved in endocytosis.</text>
</comment>
<keyword evidence="5" id="KW-1185">Reference proteome</keyword>
<evidence type="ECO:0000313" key="5">
    <source>
        <dbReference type="Proteomes" id="UP000085678"/>
    </source>
</evidence>
<dbReference type="PANTHER" id="PTHR23083:SF464">
    <property type="entry name" value="TETRATRICOPEPTIDE REPEAT DOMAIN 7, ISOFORM A"/>
    <property type="match status" value="1"/>
</dbReference>
<keyword evidence="3" id="KW-0802">TPR repeat</keyword>
<dbReference type="PROSITE" id="PS50005">
    <property type="entry name" value="TPR"/>
    <property type="match status" value="4"/>
</dbReference>
<dbReference type="PANTHER" id="PTHR23083">
    <property type="entry name" value="TETRATRICOPEPTIDE REPEAT PROTEIN, TPR"/>
    <property type="match status" value="1"/>
</dbReference>
<gene>
    <name evidence="6" type="primary">LOC106152476</name>
</gene>
<comment type="similarity">
    <text evidence="2">Belongs to the YPP1 family.</text>
</comment>
<name>A0A1S3H7R7_LINAN</name>
<dbReference type="STRING" id="7574.A0A1S3H7R7"/>
<dbReference type="RefSeq" id="XP_013381531.1">
    <property type="nucleotide sequence ID" value="XM_013526077.1"/>
</dbReference>
<dbReference type="InterPro" id="IPR045819">
    <property type="entry name" value="TTC7_N"/>
</dbReference>
<feature type="repeat" description="TPR" evidence="3">
    <location>
        <begin position="753"/>
        <end position="786"/>
    </location>
</feature>
<dbReference type="Pfam" id="PF19440">
    <property type="entry name" value="TTC7_N"/>
    <property type="match status" value="1"/>
</dbReference>
<dbReference type="AlphaFoldDB" id="A0A1S3H7R7"/>
<evidence type="ECO:0000259" key="4">
    <source>
        <dbReference type="Pfam" id="PF19440"/>
    </source>
</evidence>
<dbReference type="GO" id="GO:0072659">
    <property type="term" value="P:protein localization to plasma membrane"/>
    <property type="evidence" value="ECO:0007669"/>
    <property type="project" value="TreeGrafter"/>
</dbReference>
<dbReference type="Pfam" id="PF13181">
    <property type="entry name" value="TPR_8"/>
    <property type="match status" value="2"/>
</dbReference>
<evidence type="ECO:0000313" key="6">
    <source>
        <dbReference type="RefSeq" id="XP_013381531.1"/>
    </source>
</evidence>
<dbReference type="GeneID" id="106152476"/>
<dbReference type="GO" id="GO:0046854">
    <property type="term" value="P:phosphatidylinositol phosphate biosynthetic process"/>
    <property type="evidence" value="ECO:0007669"/>
    <property type="project" value="TreeGrafter"/>
</dbReference>
<dbReference type="Gene3D" id="1.25.40.10">
    <property type="entry name" value="Tetratricopeptide repeat domain"/>
    <property type="match status" value="2"/>
</dbReference>
<organism evidence="5 6">
    <name type="scientific">Lingula anatina</name>
    <name type="common">Brachiopod</name>
    <name type="synonym">Lingula unguis</name>
    <dbReference type="NCBI Taxonomy" id="7574"/>
    <lineage>
        <taxon>Eukaryota</taxon>
        <taxon>Metazoa</taxon>
        <taxon>Spiralia</taxon>
        <taxon>Lophotrochozoa</taxon>
        <taxon>Brachiopoda</taxon>
        <taxon>Linguliformea</taxon>
        <taxon>Lingulata</taxon>
        <taxon>Lingulida</taxon>
        <taxon>Linguloidea</taxon>
        <taxon>Lingulidae</taxon>
        <taxon>Lingula</taxon>
    </lineage>
</organism>
<protein>
    <submittedName>
        <fullName evidence="6">Tetratricopeptide repeat protein 7B isoform X1</fullName>
    </submittedName>
</protein>
<dbReference type="OrthoDB" id="29013at2759"/>
<feature type="repeat" description="TPR" evidence="3">
    <location>
        <begin position="719"/>
        <end position="752"/>
    </location>
</feature>
<proteinExistence type="inferred from homology"/>
<feature type="repeat" description="TPR" evidence="3">
    <location>
        <begin position="787"/>
        <end position="820"/>
    </location>
</feature>
<dbReference type="InterPro" id="IPR019734">
    <property type="entry name" value="TPR_rpt"/>
</dbReference>
<feature type="repeat" description="TPR" evidence="3">
    <location>
        <begin position="685"/>
        <end position="718"/>
    </location>
</feature>
<dbReference type="GO" id="GO:0005886">
    <property type="term" value="C:plasma membrane"/>
    <property type="evidence" value="ECO:0007669"/>
    <property type="project" value="TreeGrafter"/>
</dbReference>
<dbReference type="InParanoid" id="A0A1S3H7R7"/>
<dbReference type="SMART" id="SM00028">
    <property type="entry name" value="TPR"/>
    <property type="match status" value="7"/>
</dbReference>